<reference evidence="1" key="1">
    <citation type="submission" date="2020-10" db="EMBL/GenBank/DDBJ databases">
        <authorList>
            <person name="Gilroy R."/>
        </authorList>
    </citation>
    <scope>NUCLEOTIDE SEQUENCE</scope>
    <source>
        <strain evidence="1">15467</strain>
    </source>
</reference>
<proteinExistence type="predicted"/>
<dbReference type="EMBL" id="JADINB010000038">
    <property type="protein sequence ID" value="MBO8428632.1"/>
    <property type="molecule type" value="Genomic_DNA"/>
</dbReference>
<dbReference type="PROSITE" id="PS51257">
    <property type="entry name" value="PROKAR_LIPOPROTEIN"/>
    <property type="match status" value="1"/>
</dbReference>
<dbReference type="Proteomes" id="UP000823635">
    <property type="component" value="Unassembled WGS sequence"/>
</dbReference>
<name>A0A9D9GY59_9BACT</name>
<dbReference type="AlphaFoldDB" id="A0A9D9GY59"/>
<comment type="caution">
    <text evidence="1">The sequence shown here is derived from an EMBL/GenBank/DDBJ whole genome shotgun (WGS) entry which is preliminary data.</text>
</comment>
<dbReference type="InterPro" id="IPR032286">
    <property type="entry name" value="DUF4837"/>
</dbReference>
<accession>A0A9D9GY59</accession>
<reference evidence="1" key="2">
    <citation type="journal article" date="2021" name="PeerJ">
        <title>Extensive microbial diversity within the chicken gut microbiome revealed by metagenomics and culture.</title>
        <authorList>
            <person name="Gilroy R."/>
            <person name="Ravi A."/>
            <person name="Getino M."/>
            <person name="Pursley I."/>
            <person name="Horton D.L."/>
            <person name="Alikhan N.F."/>
            <person name="Baker D."/>
            <person name="Gharbi K."/>
            <person name="Hall N."/>
            <person name="Watson M."/>
            <person name="Adriaenssens E.M."/>
            <person name="Foster-Nyarko E."/>
            <person name="Jarju S."/>
            <person name="Secka A."/>
            <person name="Antonio M."/>
            <person name="Oren A."/>
            <person name="Chaudhuri R.R."/>
            <person name="La Ragione R."/>
            <person name="Hildebrand F."/>
            <person name="Pallen M.J."/>
        </authorList>
    </citation>
    <scope>NUCLEOTIDE SEQUENCE</scope>
    <source>
        <strain evidence="1">15467</strain>
    </source>
</reference>
<evidence type="ECO:0000313" key="2">
    <source>
        <dbReference type="Proteomes" id="UP000823635"/>
    </source>
</evidence>
<dbReference type="Pfam" id="PF16125">
    <property type="entry name" value="DUF4837"/>
    <property type="match status" value="1"/>
</dbReference>
<protein>
    <submittedName>
        <fullName evidence="1">DUF4837 family protein</fullName>
    </submittedName>
</protein>
<sequence length="336" mass="38488">MKRSYLNIVLVILASMLLLGCSGKGVNLKQNVSGKAGEIIVVANKAQWESEPGAELRKLLASDYPLLPQREVAFNLINIPENAFNNIFQIHRNIVILQVGDAFPKADMSIREDVWSTPQTVLSINAPTNEAADSLIASKGEVIFNLFEQAERNRIIRASKRYEERSLRMLVSDMFGGSPYFPTGYSLKKRTKDFVWISYETTYTNQGIFVYSVPFRDSTSLTLDSLIAARNNVLEMNVPGMFEGSYMTTSIVEGKEPVLKWMKYKGRTFGELRGLWEVQNDYMGGPFIDHIFYDKSGKNLIFLECFVYAPRYDKRNYLRQVESIIYSFEWEEDFSR</sequence>
<evidence type="ECO:0000313" key="1">
    <source>
        <dbReference type="EMBL" id="MBO8428632.1"/>
    </source>
</evidence>
<gene>
    <name evidence="1" type="ORF">IAC68_01700</name>
</gene>
<organism evidence="1 2">
    <name type="scientific">Candidatus Egerieousia excrementavium</name>
    <dbReference type="NCBI Taxonomy" id="2840778"/>
    <lineage>
        <taxon>Bacteria</taxon>
        <taxon>Pseudomonadati</taxon>
        <taxon>Bacteroidota</taxon>
        <taxon>Bacteroidia</taxon>
        <taxon>Bacteroidales</taxon>
        <taxon>Candidatus Egerieousia</taxon>
    </lineage>
</organism>